<dbReference type="OrthoDB" id="548795at2759"/>
<feature type="region of interest" description="Disordered" evidence="1">
    <location>
        <begin position="1"/>
        <end position="47"/>
    </location>
</feature>
<reference evidence="2" key="1">
    <citation type="submission" date="2021-11" db="EMBL/GenBank/DDBJ databases">
        <authorList>
            <consortium name="Genoscope - CEA"/>
            <person name="William W."/>
        </authorList>
    </citation>
    <scope>NUCLEOTIDE SEQUENCE</scope>
</reference>
<dbReference type="PANTHER" id="PTHR34035:SF1">
    <property type="entry name" value="TESTIS-EXPRESSED PROTEIN 47"/>
    <property type="match status" value="1"/>
</dbReference>
<evidence type="ECO:0000256" key="1">
    <source>
        <dbReference type="SAM" id="MobiDB-lite"/>
    </source>
</evidence>
<feature type="region of interest" description="Disordered" evidence="1">
    <location>
        <begin position="297"/>
        <end position="319"/>
    </location>
</feature>
<evidence type="ECO:0000313" key="3">
    <source>
        <dbReference type="Proteomes" id="UP000789595"/>
    </source>
</evidence>
<accession>A0A8J2SG90</accession>
<proteinExistence type="predicted"/>
<dbReference type="AlphaFoldDB" id="A0A8J2SG90"/>
<dbReference type="PANTHER" id="PTHR34035">
    <property type="entry name" value="TESTIS-EXPRESSED PROTEIN 47"/>
    <property type="match status" value="1"/>
</dbReference>
<dbReference type="InterPro" id="IPR055308">
    <property type="entry name" value="TEX47-like"/>
</dbReference>
<comment type="caution">
    <text evidence="2">The sequence shown here is derived from an EMBL/GenBank/DDBJ whole genome shotgun (WGS) entry which is preliminary data.</text>
</comment>
<name>A0A8J2SG90_9STRA</name>
<gene>
    <name evidence="2" type="ORF">PECAL_2P26060</name>
</gene>
<organism evidence="2 3">
    <name type="scientific">Pelagomonas calceolata</name>
    <dbReference type="NCBI Taxonomy" id="35677"/>
    <lineage>
        <taxon>Eukaryota</taxon>
        <taxon>Sar</taxon>
        <taxon>Stramenopiles</taxon>
        <taxon>Ochrophyta</taxon>
        <taxon>Pelagophyceae</taxon>
        <taxon>Pelagomonadales</taxon>
        <taxon>Pelagomonadaceae</taxon>
        <taxon>Pelagomonas</taxon>
    </lineage>
</organism>
<dbReference type="Proteomes" id="UP000789595">
    <property type="component" value="Unassembled WGS sequence"/>
</dbReference>
<dbReference type="EMBL" id="CAKKNE010000002">
    <property type="protein sequence ID" value="CAH0369483.1"/>
    <property type="molecule type" value="Genomic_DNA"/>
</dbReference>
<keyword evidence="3" id="KW-1185">Reference proteome</keyword>
<evidence type="ECO:0000313" key="2">
    <source>
        <dbReference type="EMBL" id="CAH0369483.1"/>
    </source>
</evidence>
<sequence length="319" mass="35881">MAPAAKDTTSKKDGSKTRKDAAKSKDSVEKEPSVELTEEEQLEESRKAVEEMMGVSVYEALQHERERQAKEGKRRASVSRFMYVGKLAEGSTDEEVLAQTKGVVAELDAAIEDSPWNHPTTVEDMAVTGLCLAHANCVVGVFETKCPNALDFLTKLEKIPALEDKECRVLMCTEDCPSRNFTGNHFRKVSKKPDNFELSDDLDDVDVAWDLFQDVLKVHQICTRRNVPDPMDCGAADFIPSADRIRACADSNHKKPWFTLREFLEFFTDPIHIELESDKVWPTQRFEQVTGYLDDVNDDLTSKNPLPPGNEIGPEDIKN</sequence>
<feature type="compositionally biased region" description="Basic and acidic residues" evidence="1">
    <location>
        <begin position="8"/>
        <end position="33"/>
    </location>
</feature>
<protein>
    <submittedName>
        <fullName evidence="2">Uncharacterized protein</fullName>
    </submittedName>
</protein>